<keyword evidence="5" id="KW-0472">Membrane</keyword>
<dbReference type="GO" id="GO:0005524">
    <property type="term" value="F:ATP binding"/>
    <property type="evidence" value="ECO:0007669"/>
    <property type="project" value="InterPro"/>
</dbReference>
<dbReference type="InterPro" id="IPR005177">
    <property type="entry name" value="Kinase-pyrophosphorylase"/>
</dbReference>
<evidence type="ECO:0000256" key="5">
    <source>
        <dbReference type="SAM" id="Phobius"/>
    </source>
</evidence>
<dbReference type="GO" id="GO:0004674">
    <property type="term" value="F:protein serine/threonine kinase activity"/>
    <property type="evidence" value="ECO:0007669"/>
    <property type="project" value="UniProtKB-KW"/>
</dbReference>
<dbReference type="PANTHER" id="PTHR31756">
    <property type="entry name" value="PYRUVATE, PHOSPHATE DIKINASE REGULATORY PROTEIN 1, CHLOROPLASTIC"/>
    <property type="match status" value="1"/>
</dbReference>
<dbReference type="Pfam" id="PF03618">
    <property type="entry name" value="Kinase-PPPase"/>
    <property type="match status" value="1"/>
</dbReference>
<feature type="chain" id="PRO_5032639153" evidence="6">
    <location>
        <begin position="34"/>
        <end position="274"/>
    </location>
</feature>
<keyword evidence="3" id="KW-0547">Nucleotide-binding</keyword>
<sequence>MLSSRHAGAMSGFKSRCGTLRLAALLAILLLEARNVRNFVAPSLGNSASTHRRTTSRAAQRFEFDSFAQQALTSEEREALMNAPLAGSGKRIYVLSDSTGETAKLLIMRLLVQYPQLQPQIHVFGGVRTPEQMSEIFQSAKSCGEDCLIFATLVDKTLAGWMGKLGKEQGIRTLNVMEPLLRELTGFLEFQAKGTPGGSVNMTQARELVNDSFFAMVEAVKFAQQHVSGLNSQSWSDADVLPSCGTRWLLLLLLLFLLLLLWLLLLLLWLLLLL</sequence>
<evidence type="ECO:0000313" key="7">
    <source>
        <dbReference type="EMBL" id="CAE8724605.1"/>
    </source>
</evidence>
<evidence type="ECO:0000256" key="6">
    <source>
        <dbReference type="SAM" id="SignalP"/>
    </source>
</evidence>
<gene>
    <name evidence="7" type="ORF">PGLA2088_LOCUS43781</name>
</gene>
<keyword evidence="6" id="KW-0732">Signal</keyword>
<dbReference type="AlphaFoldDB" id="A0A813L825"/>
<keyword evidence="2" id="KW-0808">Transferase</keyword>
<accession>A0A813L825</accession>
<proteinExistence type="predicted"/>
<evidence type="ECO:0000256" key="1">
    <source>
        <dbReference type="ARBA" id="ARBA00022527"/>
    </source>
</evidence>
<feature type="non-terminal residue" evidence="7">
    <location>
        <position position="274"/>
    </location>
</feature>
<keyword evidence="1" id="KW-0723">Serine/threonine-protein kinase</keyword>
<organism evidence="7 8">
    <name type="scientific">Polarella glacialis</name>
    <name type="common">Dinoflagellate</name>
    <dbReference type="NCBI Taxonomy" id="89957"/>
    <lineage>
        <taxon>Eukaryota</taxon>
        <taxon>Sar</taxon>
        <taxon>Alveolata</taxon>
        <taxon>Dinophyceae</taxon>
        <taxon>Suessiales</taxon>
        <taxon>Suessiaceae</taxon>
        <taxon>Polarella</taxon>
    </lineage>
</organism>
<keyword evidence="4" id="KW-0418">Kinase</keyword>
<reference evidence="7" key="1">
    <citation type="submission" date="2021-02" db="EMBL/GenBank/DDBJ databases">
        <authorList>
            <person name="Dougan E. K."/>
            <person name="Rhodes N."/>
            <person name="Thang M."/>
            <person name="Chan C."/>
        </authorList>
    </citation>
    <scope>NUCLEOTIDE SEQUENCE</scope>
</reference>
<keyword evidence="5" id="KW-0812">Transmembrane</keyword>
<evidence type="ECO:0000256" key="2">
    <source>
        <dbReference type="ARBA" id="ARBA00022679"/>
    </source>
</evidence>
<dbReference type="Proteomes" id="UP000626109">
    <property type="component" value="Unassembled WGS sequence"/>
</dbReference>
<feature type="signal peptide" evidence="6">
    <location>
        <begin position="1"/>
        <end position="33"/>
    </location>
</feature>
<keyword evidence="5" id="KW-1133">Transmembrane helix</keyword>
<feature type="transmembrane region" description="Helical" evidence="5">
    <location>
        <begin position="248"/>
        <end position="272"/>
    </location>
</feature>
<dbReference type="PANTHER" id="PTHR31756:SF3">
    <property type="entry name" value="PYRUVATE, PHOSPHATE DIKINASE REGULATORY PROTEIN 1, CHLOROPLASTIC"/>
    <property type="match status" value="1"/>
</dbReference>
<protein>
    <submittedName>
        <fullName evidence="7">Uncharacterized protein</fullName>
    </submittedName>
</protein>
<evidence type="ECO:0000256" key="4">
    <source>
        <dbReference type="ARBA" id="ARBA00022777"/>
    </source>
</evidence>
<evidence type="ECO:0000256" key="3">
    <source>
        <dbReference type="ARBA" id="ARBA00022741"/>
    </source>
</evidence>
<evidence type="ECO:0000313" key="8">
    <source>
        <dbReference type="Proteomes" id="UP000626109"/>
    </source>
</evidence>
<comment type="caution">
    <text evidence="7">The sequence shown here is derived from an EMBL/GenBank/DDBJ whole genome shotgun (WGS) entry which is preliminary data.</text>
</comment>
<name>A0A813L825_POLGL</name>
<dbReference type="EMBL" id="CAJNNW010034922">
    <property type="protein sequence ID" value="CAE8724605.1"/>
    <property type="molecule type" value="Genomic_DNA"/>
</dbReference>